<reference evidence="1 2" key="1">
    <citation type="submission" date="2020-01" db="EMBL/GenBank/DDBJ databases">
        <title>Frigidibacter albus SP32T (=CGMCC 1.13995T).</title>
        <authorList>
            <person name="Liao X."/>
        </authorList>
    </citation>
    <scope>NUCLEOTIDE SEQUENCE [LARGE SCALE GENOMIC DNA]</scope>
    <source>
        <strain evidence="1 2">SP32</strain>
    </source>
</reference>
<dbReference type="RefSeq" id="WP_161656868.1">
    <property type="nucleotide sequence ID" value="NZ_BMGW01000003.1"/>
</dbReference>
<dbReference type="AlphaFoldDB" id="A0A6L8VDT4"/>
<name>A0A6L8VDT4_9RHOB</name>
<dbReference type="Proteomes" id="UP000477083">
    <property type="component" value="Unassembled WGS sequence"/>
</dbReference>
<evidence type="ECO:0000313" key="1">
    <source>
        <dbReference type="EMBL" id="MZQ88467.1"/>
    </source>
</evidence>
<evidence type="ECO:0008006" key="3">
    <source>
        <dbReference type="Google" id="ProtNLM"/>
    </source>
</evidence>
<keyword evidence="2" id="KW-1185">Reference proteome</keyword>
<protein>
    <recommendedName>
        <fullName evidence="3">Apea-like HEPN domain-containing protein</fullName>
    </recommendedName>
</protein>
<dbReference type="EMBL" id="WWNR01000003">
    <property type="protein sequence ID" value="MZQ88467.1"/>
    <property type="molecule type" value="Genomic_DNA"/>
</dbReference>
<accession>A0A6L8VDT4</accession>
<comment type="caution">
    <text evidence="1">The sequence shown here is derived from an EMBL/GenBank/DDBJ whole genome shotgun (WGS) entry which is preliminary data.</text>
</comment>
<organism evidence="1 2">
    <name type="scientific">Frigidibacter albus</name>
    <dbReference type="NCBI Taxonomy" id="1465486"/>
    <lineage>
        <taxon>Bacteria</taxon>
        <taxon>Pseudomonadati</taxon>
        <taxon>Pseudomonadota</taxon>
        <taxon>Alphaproteobacteria</taxon>
        <taxon>Rhodobacterales</taxon>
        <taxon>Paracoccaceae</taxon>
        <taxon>Frigidibacter</taxon>
    </lineage>
</organism>
<evidence type="ECO:0000313" key="2">
    <source>
        <dbReference type="Proteomes" id="UP000477083"/>
    </source>
</evidence>
<proteinExistence type="predicted"/>
<sequence length="301" mass="34120">MLLPDSPWQIDIHHITQSEITQPPFFKQSTPSLELAGGIKFVLQLNRRLVAEYLEKTYTSEPRLKEMRHAGRSSQGLVGTVWAGILVRDFQYTVMLLLASINVSSPLCFPVGQIRFFQFGRESVGNGFLAKAIGRDEMRVPMKCNDVSNLKFFNFVQSMRDELLREPTSQFGRSFSFLTHSLSNRSASPLSALVWALAAIEALVGEKDRGSRKLVETRLLALLPELNGSNTIARFRKLYDLRGQVIHGSARVAVSFSDSSVSREVYPFDDTAFSQFLAMKMLHRYFEIGKKDVEFQMVVKR</sequence>
<gene>
    <name evidence="1" type="ORF">GS660_05075</name>
</gene>